<dbReference type="AlphaFoldDB" id="A0AAD6SKM6"/>
<dbReference type="PANTHER" id="PTHR10183">
    <property type="entry name" value="CALPAIN"/>
    <property type="match status" value="1"/>
</dbReference>
<dbReference type="Gene3D" id="3.90.70.10">
    <property type="entry name" value="Cysteine proteinases"/>
    <property type="match status" value="1"/>
</dbReference>
<dbReference type="CDD" id="cd00044">
    <property type="entry name" value="CysPc"/>
    <property type="match status" value="1"/>
</dbReference>
<dbReference type="GO" id="GO:0006508">
    <property type="term" value="P:proteolysis"/>
    <property type="evidence" value="ECO:0007669"/>
    <property type="project" value="UniProtKB-KW"/>
</dbReference>
<feature type="active site" evidence="5 6">
    <location>
        <position position="122"/>
    </location>
</feature>
<feature type="active site" evidence="5 6">
    <location>
        <position position="345"/>
    </location>
</feature>
<keyword evidence="11" id="KW-1185">Reference proteome</keyword>
<dbReference type="InterPro" id="IPR038765">
    <property type="entry name" value="Papain-like_cys_pep_sf"/>
</dbReference>
<name>A0AAD6SKM6_9AGAR</name>
<dbReference type="GO" id="GO:0004198">
    <property type="term" value="F:calcium-dependent cysteine-type endopeptidase activity"/>
    <property type="evidence" value="ECO:0007669"/>
    <property type="project" value="InterPro"/>
</dbReference>
<evidence type="ECO:0000256" key="1">
    <source>
        <dbReference type="ARBA" id="ARBA00007623"/>
    </source>
</evidence>
<evidence type="ECO:0000256" key="6">
    <source>
        <dbReference type="PROSITE-ProRule" id="PRU00239"/>
    </source>
</evidence>
<dbReference type="EMBL" id="JARJCM010000099">
    <property type="protein sequence ID" value="KAJ7029686.1"/>
    <property type="molecule type" value="Genomic_DNA"/>
</dbReference>
<keyword evidence="4 6" id="KW-0788">Thiol protease</keyword>
<evidence type="ECO:0000256" key="3">
    <source>
        <dbReference type="ARBA" id="ARBA00022801"/>
    </source>
</evidence>
<dbReference type="InterPro" id="IPR001300">
    <property type="entry name" value="Peptidase_C2_calpain_cat"/>
</dbReference>
<accession>A0AAD6SKM6</accession>
<dbReference type="InterPro" id="IPR022684">
    <property type="entry name" value="Calpain_cysteine_protease"/>
</dbReference>
<evidence type="ECO:0000313" key="10">
    <source>
        <dbReference type="EMBL" id="KAJ7029686.1"/>
    </source>
</evidence>
<dbReference type="PANTHER" id="PTHR10183:SF379">
    <property type="entry name" value="CALPAIN-5"/>
    <property type="match status" value="1"/>
</dbReference>
<sequence length="707" mass="78423">MTVLDYFKSKAETSEPAARPAAYVQQQEKAGLLVTEELEKALEECKSKVARITKECRSKNRKFRDIEFDLEKDRCKCLYGLSGGTFNPSDVQRVTEIFENPRFFIGGASSNDIIQGDPIGNCWFVSALATMSTTPGLVEKFCVARDEAVGVYGFVFFRDMQWVSVVIDDLLYTSIPKYEELSSAEQQLYHNDKEMYNSAARKGTKTLYFARSGTEGETWVPLLEKGMFPPLVVFLLLIRTLSAYAKLHGDYASLSGGHACEAIEDLTGGVSSFFPSKDILDVDKFWKEELLNAHDSRLFGCSFSSLDESRSGVQNATVNGLYGSHAYSVLRAVEVKGKRFVVVKNPWGKSEWTGEWSDGSKEWTREWLAVLPQLGHSFGDDGQFVMEYKDFLATWSDIDRTILFDSSWIMSSQWLEVTTRPLPAAWSFGDVSFTISMAKPSDAIIVLSQLDRRYFLDISGRSLWSLDFIVYKQGETEAIAESVHARYFSRSVNLEIPLEAGEYVVHVRIDRQNFREKVGIISDISTFDVPDAGSKDYFEMASVNWDEQKLARVMTERARSQAIASNFYKAGMQTESLPIPLNVLAGQSLTQLEEKAAAAAAALTAVTGTEEKPATPPTTTTTVVVTSGERPQTVIYTSAPPDARPGTTSDAVNAEQNTPKGLTDPSDHGSIFLGLRVYTKRDAPAVIGGQLRHEMNTSFAGLSLASV</sequence>
<gene>
    <name evidence="10" type="ORF">C8F04DRAFT_1187536</name>
</gene>
<protein>
    <recommendedName>
        <fullName evidence="9">Calpain catalytic domain-containing protein</fullName>
    </recommendedName>
</protein>
<evidence type="ECO:0000259" key="9">
    <source>
        <dbReference type="PROSITE" id="PS50203"/>
    </source>
</evidence>
<dbReference type="Pfam" id="PF00648">
    <property type="entry name" value="Peptidase_C2"/>
    <property type="match status" value="1"/>
</dbReference>
<evidence type="ECO:0000256" key="5">
    <source>
        <dbReference type="PIRSR" id="PIRSR622684-1"/>
    </source>
</evidence>
<evidence type="ECO:0000256" key="4">
    <source>
        <dbReference type="ARBA" id="ARBA00022807"/>
    </source>
</evidence>
<comment type="similarity">
    <text evidence="1">Belongs to the peptidase C2 family.</text>
</comment>
<dbReference type="Proteomes" id="UP001218188">
    <property type="component" value="Unassembled WGS sequence"/>
</dbReference>
<feature type="compositionally biased region" description="Polar residues" evidence="8">
    <location>
        <begin position="646"/>
        <end position="660"/>
    </location>
</feature>
<keyword evidence="3 6" id="KW-0378">Hydrolase</keyword>
<evidence type="ECO:0000256" key="8">
    <source>
        <dbReference type="SAM" id="MobiDB-lite"/>
    </source>
</evidence>
<evidence type="ECO:0000313" key="11">
    <source>
        <dbReference type="Proteomes" id="UP001218188"/>
    </source>
</evidence>
<evidence type="ECO:0000256" key="2">
    <source>
        <dbReference type="ARBA" id="ARBA00022670"/>
    </source>
</evidence>
<comment type="caution">
    <text evidence="10">The sequence shown here is derived from an EMBL/GenBank/DDBJ whole genome shotgun (WGS) entry which is preliminary data.</text>
</comment>
<organism evidence="10 11">
    <name type="scientific">Mycena alexandri</name>
    <dbReference type="NCBI Taxonomy" id="1745969"/>
    <lineage>
        <taxon>Eukaryota</taxon>
        <taxon>Fungi</taxon>
        <taxon>Dikarya</taxon>
        <taxon>Basidiomycota</taxon>
        <taxon>Agaricomycotina</taxon>
        <taxon>Agaricomycetes</taxon>
        <taxon>Agaricomycetidae</taxon>
        <taxon>Agaricales</taxon>
        <taxon>Marasmiineae</taxon>
        <taxon>Mycenaceae</taxon>
        <taxon>Mycena</taxon>
    </lineage>
</organism>
<proteinExistence type="inferred from homology"/>
<feature type="region of interest" description="Disordered" evidence="8">
    <location>
        <begin position="636"/>
        <end position="667"/>
    </location>
</feature>
<dbReference type="SMART" id="SM00230">
    <property type="entry name" value="CysPc"/>
    <property type="match status" value="1"/>
</dbReference>
<feature type="active site" evidence="5 6">
    <location>
        <position position="325"/>
    </location>
</feature>
<dbReference type="PROSITE" id="PS50203">
    <property type="entry name" value="CALPAIN_CAT"/>
    <property type="match status" value="1"/>
</dbReference>
<keyword evidence="2 6" id="KW-0645">Protease</keyword>
<keyword evidence="7" id="KW-0175">Coiled coil</keyword>
<feature type="domain" description="Calpain catalytic" evidence="9">
    <location>
        <begin position="92"/>
        <end position="404"/>
    </location>
</feature>
<dbReference type="PRINTS" id="PR00704">
    <property type="entry name" value="CALPAIN"/>
</dbReference>
<evidence type="ECO:0000256" key="7">
    <source>
        <dbReference type="SAM" id="Coils"/>
    </source>
</evidence>
<dbReference type="SUPFAM" id="SSF54001">
    <property type="entry name" value="Cysteine proteinases"/>
    <property type="match status" value="1"/>
</dbReference>
<feature type="coiled-coil region" evidence="7">
    <location>
        <begin position="35"/>
        <end position="62"/>
    </location>
</feature>
<reference evidence="10" key="1">
    <citation type="submission" date="2023-03" db="EMBL/GenBank/DDBJ databases">
        <title>Massive genome expansion in bonnet fungi (Mycena s.s.) driven by repeated elements and novel gene families across ecological guilds.</title>
        <authorList>
            <consortium name="Lawrence Berkeley National Laboratory"/>
            <person name="Harder C.B."/>
            <person name="Miyauchi S."/>
            <person name="Viragh M."/>
            <person name="Kuo A."/>
            <person name="Thoen E."/>
            <person name="Andreopoulos B."/>
            <person name="Lu D."/>
            <person name="Skrede I."/>
            <person name="Drula E."/>
            <person name="Henrissat B."/>
            <person name="Morin E."/>
            <person name="Kohler A."/>
            <person name="Barry K."/>
            <person name="LaButti K."/>
            <person name="Morin E."/>
            <person name="Salamov A."/>
            <person name="Lipzen A."/>
            <person name="Mereny Z."/>
            <person name="Hegedus B."/>
            <person name="Baldrian P."/>
            <person name="Stursova M."/>
            <person name="Weitz H."/>
            <person name="Taylor A."/>
            <person name="Grigoriev I.V."/>
            <person name="Nagy L.G."/>
            <person name="Martin F."/>
            <person name="Kauserud H."/>
        </authorList>
    </citation>
    <scope>NUCLEOTIDE SEQUENCE</scope>
    <source>
        <strain evidence="10">CBHHK200</strain>
    </source>
</reference>